<proteinExistence type="predicted"/>
<accession>A0A2P1CG92</accession>
<keyword evidence="3" id="KW-1185">Reference proteome</keyword>
<organism evidence="2 3">
    <name type="scientific">Mycobacterium phage Mendokysei</name>
    <dbReference type="NCBI Taxonomy" id="2099637"/>
    <lineage>
        <taxon>Viruses</taxon>
        <taxon>Duplodnaviria</taxon>
        <taxon>Heunggongvirae</taxon>
        <taxon>Uroviricota</taxon>
        <taxon>Caudoviricetes</taxon>
        <taxon>Bernalvirus</taxon>
        <taxon>Bernalvirus mendokysei</taxon>
    </lineage>
</organism>
<dbReference type="EMBL" id="MG925349">
    <property type="protein sequence ID" value="AVJ50238.1"/>
    <property type="molecule type" value="Genomic_DNA"/>
</dbReference>
<evidence type="ECO:0000313" key="2">
    <source>
        <dbReference type="EMBL" id="AVJ50238.1"/>
    </source>
</evidence>
<reference evidence="3" key="1">
    <citation type="submission" date="2018-02" db="EMBL/GenBank/DDBJ databases">
        <authorList>
            <person name="Yee B."/>
            <person name="Bell B."/>
            <person name="Donohue J.-P."/>
            <person name="Ares M.Jr."/>
            <person name="Hartzog G.A."/>
            <person name="Dargyte M."/>
            <person name="DeMattos M."/>
            <person name="Divekar N."/>
            <person name="Farooq S."/>
            <person name="Hardison E."/>
            <person name="Peracchi L."/>
            <person name="Phillips A."/>
            <person name="Sennef S."/>
            <person name="Fridland S."/>
            <person name="Valenzuela-Sanchez M."/>
            <person name="Stoner T.H."/>
            <person name="Russell D.A."/>
            <person name="Pope W.H."/>
            <person name="Jacobs-Sera D."/>
            <person name="Hatfull G.F."/>
        </authorList>
    </citation>
    <scope>NUCLEOTIDE SEQUENCE [LARGE SCALE GENOMIC DNA]</scope>
</reference>
<dbReference type="RefSeq" id="YP_009964131.1">
    <property type="nucleotide sequence ID" value="NC_051726.1"/>
</dbReference>
<evidence type="ECO:0000313" key="3">
    <source>
        <dbReference type="Proteomes" id="UP000241021"/>
    </source>
</evidence>
<feature type="region of interest" description="Disordered" evidence="1">
    <location>
        <begin position="195"/>
        <end position="217"/>
    </location>
</feature>
<sequence length="423" mass="39773">MGILPGGAGDVNTSDGLFLLSAHGTGTSSVSQLASQDQDTVNAAYRQKYVHSSGSVYGDPNGPLAKLFAGGSGHAGFSGLPGVIGALVSALTGQHGPWLDLNSIINAVEQVPVLGQFVQLAEQVATGFKNLFDGWFGRHDGTGTPSEVATVVASMRTAVLEGWNIAIFTTSNPAWLVPENTVQMIGCVINGGGKGGTGRQSSGGNGSGTAAPGGTAGSSGGYLSAELDLTGVTPGESTLSIVVGAAATSAGTDGGQSSISIGSTVLLAGAPNANGIASAQGLLPTTSRPGAGGVGAGIALNGDGNALVNVPGTPGEDSGVAKGGQAGASAFASGLPSTATGQAGSKGGDGIAASVPICGGAGGGGGGAGIGGYSLVIAAGGNGGDGGFPGGGSGGGGAVSSTLSRSPGTGGIPGNGLVAILYK</sequence>
<protein>
    <submittedName>
        <fullName evidence="2">Minor tail protein</fullName>
    </submittedName>
</protein>
<dbReference type="KEGG" id="vg:60335841"/>
<name>A0A2P1CG92_9CAUD</name>
<feature type="compositionally biased region" description="Gly residues" evidence="1">
    <location>
        <begin position="195"/>
        <end position="207"/>
    </location>
</feature>
<dbReference type="Proteomes" id="UP000241021">
    <property type="component" value="Segment"/>
</dbReference>
<evidence type="ECO:0000256" key="1">
    <source>
        <dbReference type="SAM" id="MobiDB-lite"/>
    </source>
</evidence>
<gene>
    <name evidence="2" type="primary">21</name>
    <name evidence="2" type="ORF">SEA_MENDOKYSEI_21</name>
</gene>
<dbReference type="GeneID" id="60335841"/>